<accession>A0AAD8YAB9</accession>
<evidence type="ECO:0000313" key="1">
    <source>
        <dbReference type="EMBL" id="KAK1742113.1"/>
    </source>
</evidence>
<name>A0AAD8YAB9_9STRA</name>
<dbReference type="EMBL" id="JATAAI010000012">
    <property type="protein sequence ID" value="KAK1742113.1"/>
    <property type="molecule type" value="Genomic_DNA"/>
</dbReference>
<dbReference type="Proteomes" id="UP001224775">
    <property type="component" value="Unassembled WGS sequence"/>
</dbReference>
<reference evidence="1" key="1">
    <citation type="submission" date="2023-06" db="EMBL/GenBank/DDBJ databases">
        <title>Survivors Of The Sea: Transcriptome response of Skeletonema marinoi to long-term dormancy.</title>
        <authorList>
            <person name="Pinder M.I.M."/>
            <person name="Kourtchenko O."/>
            <person name="Robertson E.K."/>
            <person name="Larsson T."/>
            <person name="Maumus F."/>
            <person name="Osuna-Cruz C.M."/>
            <person name="Vancaester E."/>
            <person name="Stenow R."/>
            <person name="Vandepoele K."/>
            <person name="Ploug H."/>
            <person name="Bruchert V."/>
            <person name="Godhe A."/>
            <person name="Topel M."/>
        </authorList>
    </citation>
    <scope>NUCLEOTIDE SEQUENCE</scope>
    <source>
        <strain evidence="1">R05AC</strain>
    </source>
</reference>
<proteinExistence type="predicted"/>
<sequence>MKNHQGTSKQVTFSEASKLYTYHEDRPQRERLFYNKRDYDAFRENASTAAFHLRRQTEASLDDESSTLYETESWLPSPQILEEADASIEPEEVLIGLEGKTTSERIMRLFDALKRNHRMWILSEQNHPPGRLRGMISNVSTVTSYIAHCKAKNIANYSSY</sequence>
<dbReference type="AlphaFoldDB" id="A0AAD8YAB9"/>
<evidence type="ECO:0000313" key="2">
    <source>
        <dbReference type="Proteomes" id="UP001224775"/>
    </source>
</evidence>
<protein>
    <submittedName>
        <fullName evidence="1">Uncharacterized protein</fullName>
    </submittedName>
</protein>
<keyword evidence="2" id="KW-1185">Reference proteome</keyword>
<gene>
    <name evidence="1" type="ORF">QTG54_007686</name>
</gene>
<organism evidence="1 2">
    <name type="scientific">Skeletonema marinoi</name>
    <dbReference type="NCBI Taxonomy" id="267567"/>
    <lineage>
        <taxon>Eukaryota</taxon>
        <taxon>Sar</taxon>
        <taxon>Stramenopiles</taxon>
        <taxon>Ochrophyta</taxon>
        <taxon>Bacillariophyta</taxon>
        <taxon>Coscinodiscophyceae</taxon>
        <taxon>Thalassiosirophycidae</taxon>
        <taxon>Thalassiosirales</taxon>
        <taxon>Skeletonemataceae</taxon>
        <taxon>Skeletonema</taxon>
        <taxon>Skeletonema marinoi-dohrnii complex</taxon>
    </lineage>
</organism>
<comment type="caution">
    <text evidence="1">The sequence shown here is derived from an EMBL/GenBank/DDBJ whole genome shotgun (WGS) entry which is preliminary data.</text>
</comment>